<evidence type="ECO:0000256" key="2">
    <source>
        <dbReference type="ARBA" id="ARBA00022500"/>
    </source>
</evidence>
<dbReference type="GO" id="GO:0007165">
    <property type="term" value="P:signal transduction"/>
    <property type="evidence" value="ECO:0007669"/>
    <property type="project" value="UniProtKB-KW"/>
</dbReference>
<proteinExistence type="inferred from homology"/>
<dbReference type="SMART" id="SM00283">
    <property type="entry name" value="MA"/>
    <property type="match status" value="1"/>
</dbReference>
<evidence type="ECO:0000313" key="9">
    <source>
        <dbReference type="EMBL" id="GGE17921.1"/>
    </source>
</evidence>
<dbReference type="PANTHER" id="PTHR43531">
    <property type="entry name" value="PROTEIN ICFG"/>
    <property type="match status" value="1"/>
</dbReference>
<evidence type="ECO:0008006" key="11">
    <source>
        <dbReference type="Google" id="ProtNLM"/>
    </source>
</evidence>
<dbReference type="GO" id="GO:0006935">
    <property type="term" value="P:chemotaxis"/>
    <property type="evidence" value="ECO:0007669"/>
    <property type="project" value="UniProtKB-KW"/>
</dbReference>
<dbReference type="Proteomes" id="UP000644699">
    <property type="component" value="Unassembled WGS sequence"/>
</dbReference>
<organism evidence="9 10">
    <name type="scientific">Aureimonas endophytica</name>
    <dbReference type="NCBI Taxonomy" id="2027858"/>
    <lineage>
        <taxon>Bacteria</taxon>
        <taxon>Pseudomonadati</taxon>
        <taxon>Pseudomonadota</taxon>
        <taxon>Alphaproteobacteria</taxon>
        <taxon>Hyphomicrobiales</taxon>
        <taxon>Aurantimonadaceae</taxon>
        <taxon>Aureimonas</taxon>
    </lineage>
</organism>
<evidence type="ECO:0000256" key="5">
    <source>
        <dbReference type="SAM" id="MobiDB-lite"/>
    </source>
</evidence>
<keyword evidence="6" id="KW-0812">Transmembrane</keyword>
<dbReference type="InterPro" id="IPR004089">
    <property type="entry name" value="MCPsignal_dom"/>
</dbReference>
<keyword evidence="4" id="KW-0807">Transducer</keyword>
<dbReference type="PANTHER" id="PTHR43531:SF11">
    <property type="entry name" value="METHYL-ACCEPTING CHEMOTAXIS PROTEIN 3"/>
    <property type="match status" value="1"/>
</dbReference>
<dbReference type="PROSITE" id="PS50885">
    <property type="entry name" value="HAMP"/>
    <property type="match status" value="2"/>
</dbReference>
<dbReference type="InterPro" id="IPR003660">
    <property type="entry name" value="HAMP_dom"/>
</dbReference>
<reference evidence="9" key="2">
    <citation type="submission" date="2020-09" db="EMBL/GenBank/DDBJ databases">
        <authorList>
            <person name="Sun Q."/>
            <person name="Zhou Y."/>
        </authorList>
    </citation>
    <scope>NUCLEOTIDE SEQUENCE</scope>
    <source>
        <strain evidence="9">CGMCC 1.15367</strain>
    </source>
</reference>
<evidence type="ECO:0000313" key="10">
    <source>
        <dbReference type="Proteomes" id="UP000644699"/>
    </source>
</evidence>
<keyword evidence="6" id="KW-1133">Transmembrane helix</keyword>
<dbReference type="PROSITE" id="PS51257">
    <property type="entry name" value="PROKAR_LIPOPROTEIN"/>
    <property type="match status" value="1"/>
</dbReference>
<feature type="domain" description="HAMP" evidence="8">
    <location>
        <begin position="296"/>
        <end position="342"/>
    </location>
</feature>
<feature type="transmembrane region" description="Helical" evidence="6">
    <location>
        <begin position="12"/>
        <end position="31"/>
    </location>
</feature>
<name>A0A916ZXG6_9HYPH</name>
<feature type="domain" description="Methyl-accepting transducer" evidence="7">
    <location>
        <begin position="347"/>
        <end position="576"/>
    </location>
</feature>
<dbReference type="Gene3D" id="6.10.340.10">
    <property type="match status" value="1"/>
</dbReference>
<feature type="domain" description="HAMP" evidence="8">
    <location>
        <begin position="213"/>
        <end position="262"/>
    </location>
</feature>
<dbReference type="EMBL" id="BMIQ01000008">
    <property type="protein sequence ID" value="GGE17921.1"/>
    <property type="molecule type" value="Genomic_DNA"/>
</dbReference>
<dbReference type="SUPFAM" id="SSF58104">
    <property type="entry name" value="Methyl-accepting chemotaxis protein (MCP) signaling domain"/>
    <property type="match status" value="1"/>
</dbReference>
<evidence type="ECO:0000259" key="8">
    <source>
        <dbReference type="PROSITE" id="PS50885"/>
    </source>
</evidence>
<comment type="caution">
    <text evidence="9">The sequence shown here is derived from an EMBL/GenBank/DDBJ whole genome shotgun (WGS) entry which is preliminary data.</text>
</comment>
<comment type="similarity">
    <text evidence="3">Belongs to the methyl-accepting chemotaxis (MCP) protein family.</text>
</comment>
<comment type="subcellular location">
    <subcellularLocation>
        <location evidence="1">Membrane</location>
    </subcellularLocation>
</comment>
<dbReference type="PROSITE" id="PS50111">
    <property type="entry name" value="CHEMOTAXIS_TRANSDUC_2"/>
    <property type="match status" value="1"/>
</dbReference>
<evidence type="ECO:0000256" key="6">
    <source>
        <dbReference type="SAM" id="Phobius"/>
    </source>
</evidence>
<dbReference type="Pfam" id="PF00015">
    <property type="entry name" value="MCPsignal"/>
    <property type="match status" value="1"/>
</dbReference>
<dbReference type="FunFam" id="1.10.287.950:FF:000001">
    <property type="entry name" value="Methyl-accepting chemotaxis sensory transducer"/>
    <property type="match status" value="1"/>
</dbReference>
<gene>
    <name evidence="9" type="ORF">GCM10011390_41390</name>
</gene>
<sequence length="650" mass="67299">MLMRPSDLNVSGKIGLAFAVLVVGAGCMGFAMRHEMQSAGSAFERSGAYSEMMAAVESARQATSAGESALRGFLATQDAPLAAEVRREGEVFGSAVARLRDLGAGDAEAARAVDGIQNAMAEWRANVGEPILAAAASDATYADALFVMKSGTDAKHGAAVARAIDEVAGLIARRANADRASLASAGGRLDVALYAGLGMVAVMALGLGFLLARGIARPLRGLGQALEGAENGAAPFAARGDEIGKVARAIEGFRQTVADRASAAQDAERARSAQAVADSERVVAAQARAEDIRGFLTAIQTGLERLAAGDLTVRMDPAATPEFEPTRAKFNESIVALETTMTAVVQAIGSIRVGLDEIHVATDDLAQRTEQQAASLEQTVAALSEVARGVHAAAEGASEAHETALTTTETADRSGGIVTRAIAAMSEIEESSSRIGRIIGVIDEIAFQTNLLALNAGVEAARAGEAGRGFAVVAQEVRGLAQRSADAAKEIKTLISASSSQVVRGVELVTASGDSLAEIVAQVGDMANVVSEIARTAGEQAVSLKEIATASDQMDKVTQQNAAMVEQTTAAAQDLSIETRELSRLVAHFKLQAGIEPPLAGRRRPRPSAARPAAETGHHAGEPVPQLRHAGRGAVPRSVSRYAEESWEDF</sequence>
<keyword evidence="6" id="KW-0472">Membrane</keyword>
<reference evidence="9" key="1">
    <citation type="journal article" date="2014" name="Int. J. Syst. Evol. Microbiol.">
        <title>Complete genome sequence of Corynebacterium casei LMG S-19264T (=DSM 44701T), isolated from a smear-ripened cheese.</title>
        <authorList>
            <consortium name="US DOE Joint Genome Institute (JGI-PGF)"/>
            <person name="Walter F."/>
            <person name="Albersmeier A."/>
            <person name="Kalinowski J."/>
            <person name="Ruckert C."/>
        </authorList>
    </citation>
    <scope>NUCLEOTIDE SEQUENCE</scope>
    <source>
        <strain evidence="9">CGMCC 1.15367</strain>
    </source>
</reference>
<protein>
    <recommendedName>
        <fullName evidence="11">Methyl-accepting chemotaxis protein</fullName>
    </recommendedName>
</protein>
<feature type="transmembrane region" description="Helical" evidence="6">
    <location>
        <begin position="191"/>
        <end position="212"/>
    </location>
</feature>
<dbReference type="InterPro" id="IPR007891">
    <property type="entry name" value="CHASE3"/>
</dbReference>
<keyword evidence="10" id="KW-1185">Reference proteome</keyword>
<dbReference type="CDD" id="cd11386">
    <property type="entry name" value="MCP_signal"/>
    <property type="match status" value="1"/>
</dbReference>
<evidence type="ECO:0000259" key="7">
    <source>
        <dbReference type="PROSITE" id="PS50111"/>
    </source>
</evidence>
<evidence type="ECO:0000256" key="1">
    <source>
        <dbReference type="ARBA" id="ARBA00004370"/>
    </source>
</evidence>
<dbReference type="Pfam" id="PF05227">
    <property type="entry name" value="CHASE3"/>
    <property type="match status" value="1"/>
</dbReference>
<dbReference type="AlphaFoldDB" id="A0A916ZXG6"/>
<evidence type="ECO:0000256" key="3">
    <source>
        <dbReference type="ARBA" id="ARBA00029447"/>
    </source>
</evidence>
<accession>A0A916ZXG6</accession>
<evidence type="ECO:0000256" key="4">
    <source>
        <dbReference type="PROSITE-ProRule" id="PRU00284"/>
    </source>
</evidence>
<dbReference type="Gene3D" id="1.10.287.950">
    <property type="entry name" value="Methyl-accepting chemotaxis protein"/>
    <property type="match status" value="1"/>
</dbReference>
<dbReference type="InterPro" id="IPR051310">
    <property type="entry name" value="MCP_chemotaxis"/>
</dbReference>
<dbReference type="GO" id="GO:0016020">
    <property type="term" value="C:membrane"/>
    <property type="evidence" value="ECO:0007669"/>
    <property type="project" value="UniProtKB-SubCell"/>
</dbReference>
<feature type="region of interest" description="Disordered" evidence="5">
    <location>
        <begin position="596"/>
        <end position="650"/>
    </location>
</feature>
<keyword evidence="2" id="KW-0145">Chemotaxis</keyword>